<evidence type="ECO:0000256" key="4">
    <source>
        <dbReference type="PIRNR" id="PIRNR006078"/>
    </source>
</evidence>
<dbReference type="Gene3D" id="3.90.1510.10">
    <property type="entry name" value="Glycerate kinase, domain 2"/>
    <property type="match status" value="1"/>
</dbReference>
<keyword evidence="6" id="KW-1185">Reference proteome</keyword>
<dbReference type="PANTHER" id="PTHR21599">
    <property type="entry name" value="GLYCERATE KINASE"/>
    <property type="match status" value="1"/>
</dbReference>
<evidence type="ECO:0000256" key="1">
    <source>
        <dbReference type="ARBA" id="ARBA00006284"/>
    </source>
</evidence>
<dbReference type="Proteomes" id="UP000251869">
    <property type="component" value="Unassembled WGS sequence"/>
</dbReference>
<sequence length="384" mass="40401">MKVLIAMDSFKGSLSSIESSTAIAAGIKEVYPHADIEVLPLADGGEGTVEALVNATDGTLVTIPVTGPLNETVKATYGILGDGKTAVIEVAEACGLPLVPYGERNPLKATSYGVGEIISDAIEKGSREFVIGLGGSATNDAGIGMLQALGFCFYDMNGEKVGIDGQSLTDIWSIDLKQVNPMLKECRFRVACDVKNPLYGPEGAAHIFGPQKGATPEMVEQLDKGLKHIAEIVLDTLKTDLNQIEGAGAAGGLGAAFSSFLHADLQSGIELVMEIIEMEKSMQGADFVITGEGKLDGQTSMGKAPLGVAELAQKHNIPVIALAGGITEETAVLNKLGITSYFSILNQPMTLEEAMDSKVAYNNLRATTNQLFRLIQAVRTTVKI</sequence>
<dbReference type="GO" id="GO:0008887">
    <property type="term" value="F:glycerate kinase activity"/>
    <property type="evidence" value="ECO:0007669"/>
    <property type="project" value="UniProtKB-UniRule"/>
</dbReference>
<dbReference type="InterPro" id="IPR018197">
    <property type="entry name" value="Glycerate_kinase_RE-like"/>
</dbReference>
<dbReference type="InterPro" id="IPR004381">
    <property type="entry name" value="Glycerate_kinase"/>
</dbReference>
<protein>
    <submittedName>
        <fullName evidence="5">Glycerate kinase</fullName>
    </submittedName>
</protein>
<dbReference type="NCBIfam" id="TIGR00045">
    <property type="entry name" value="glycerate kinase"/>
    <property type="match status" value="1"/>
</dbReference>
<accession>A0A365K8T0</accession>
<dbReference type="AlphaFoldDB" id="A0A365K8T0"/>
<name>A0A365K8T0_9BACL</name>
<comment type="caution">
    <text evidence="5">The sequence shown here is derived from an EMBL/GenBank/DDBJ whole genome shotgun (WGS) entry which is preliminary data.</text>
</comment>
<comment type="similarity">
    <text evidence="1 4">Belongs to the glycerate kinase type-1 family.</text>
</comment>
<dbReference type="Gene3D" id="3.40.50.10350">
    <property type="entry name" value="Glycerate kinase, domain 1"/>
    <property type="match status" value="1"/>
</dbReference>
<evidence type="ECO:0000313" key="5">
    <source>
        <dbReference type="EMBL" id="RAZ69094.1"/>
    </source>
</evidence>
<dbReference type="InterPro" id="IPR036129">
    <property type="entry name" value="Glycerate_kinase_sf"/>
</dbReference>
<dbReference type="InterPro" id="IPR018193">
    <property type="entry name" value="Glyc_kinase_flavodox-like_fold"/>
</dbReference>
<dbReference type="PIRSF" id="PIRSF006078">
    <property type="entry name" value="GlxK"/>
    <property type="match status" value="1"/>
</dbReference>
<dbReference type="RefSeq" id="WP_112229729.1">
    <property type="nucleotide sequence ID" value="NZ_QLZQ01000001.1"/>
</dbReference>
<keyword evidence="2 4" id="KW-0808">Transferase</keyword>
<dbReference type="EMBL" id="QLZQ01000001">
    <property type="protein sequence ID" value="RAZ69094.1"/>
    <property type="molecule type" value="Genomic_DNA"/>
</dbReference>
<reference evidence="5 6" key="1">
    <citation type="submission" date="2018-06" db="EMBL/GenBank/DDBJ databases">
        <title>The draft genome sequences of strains SCU63 and S1.</title>
        <authorList>
            <person name="Gan L."/>
        </authorList>
    </citation>
    <scope>NUCLEOTIDE SEQUENCE [LARGE SCALE GENOMIC DNA]</scope>
    <source>
        <strain evidence="5 6">S1</strain>
    </source>
</reference>
<dbReference type="SUPFAM" id="SSF110738">
    <property type="entry name" value="Glycerate kinase I"/>
    <property type="match status" value="1"/>
</dbReference>
<dbReference type="GO" id="GO:0031388">
    <property type="term" value="P:organic acid phosphorylation"/>
    <property type="evidence" value="ECO:0007669"/>
    <property type="project" value="UniProtKB-UniRule"/>
</dbReference>
<dbReference type="PANTHER" id="PTHR21599:SF0">
    <property type="entry name" value="GLYCERATE KINASE"/>
    <property type="match status" value="1"/>
</dbReference>
<proteinExistence type="inferred from homology"/>
<evidence type="ECO:0000256" key="3">
    <source>
        <dbReference type="ARBA" id="ARBA00022777"/>
    </source>
</evidence>
<dbReference type="OrthoDB" id="9774290at2"/>
<keyword evidence="3 4" id="KW-0418">Kinase</keyword>
<gene>
    <name evidence="5" type="ORF">DP119_00040</name>
</gene>
<evidence type="ECO:0000313" key="6">
    <source>
        <dbReference type="Proteomes" id="UP000251869"/>
    </source>
</evidence>
<evidence type="ECO:0000256" key="2">
    <source>
        <dbReference type="ARBA" id="ARBA00022679"/>
    </source>
</evidence>
<organism evidence="5 6">
    <name type="scientific">Planococcus maitriensis</name>
    <dbReference type="NCBI Taxonomy" id="221799"/>
    <lineage>
        <taxon>Bacteria</taxon>
        <taxon>Bacillati</taxon>
        <taxon>Bacillota</taxon>
        <taxon>Bacilli</taxon>
        <taxon>Bacillales</taxon>
        <taxon>Caryophanaceae</taxon>
        <taxon>Planococcus</taxon>
    </lineage>
</organism>
<dbReference type="Pfam" id="PF02595">
    <property type="entry name" value="Gly_kinase"/>
    <property type="match status" value="1"/>
</dbReference>